<comment type="caution">
    <text evidence="4">The sequence shown here is derived from an EMBL/GenBank/DDBJ whole genome shotgun (WGS) entry which is preliminary data.</text>
</comment>
<dbReference type="Proteomes" id="UP000011704">
    <property type="component" value="Unassembled WGS sequence"/>
</dbReference>
<organism evidence="4 5">
    <name type="scientific">Nitrospina gracilis (strain 3/211)</name>
    <dbReference type="NCBI Taxonomy" id="1266370"/>
    <lineage>
        <taxon>Bacteria</taxon>
        <taxon>Pseudomonadati</taxon>
        <taxon>Nitrospinota/Tectimicrobiota group</taxon>
        <taxon>Nitrospinota</taxon>
        <taxon>Nitrospinia</taxon>
        <taxon>Nitrospinales</taxon>
        <taxon>Nitrospinaceae</taxon>
        <taxon>Nitrospina</taxon>
    </lineage>
</organism>
<dbReference type="STRING" id="1266370.NITGR_200002"/>
<dbReference type="GO" id="GO:0003677">
    <property type="term" value="F:DNA binding"/>
    <property type="evidence" value="ECO:0007669"/>
    <property type="project" value="InterPro"/>
</dbReference>
<dbReference type="InParanoid" id="M1YWI3"/>
<evidence type="ECO:0000256" key="2">
    <source>
        <dbReference type="SAM" id="Phobius"/>
    </source>
</evidence>
<dbReference type="Gene3D" id="1.10.260.40">
    <property type="entry name" value="lambda repressor-like DNA-binding domains"/>
    <property type="match status" value="1"/>
</dbReference>
<reference evidence="4 5" key="1">
    <citation type="journal article" date="2013" name="Front. Microbiol.">
        <title>The genome of Nitrospina gracilis illuminates the metabolism and evolution of the major marine nitrite oxidizer.</title>
        <authorList>
            <person name="Luecker S."/>
            <person name="Nowka B."/>
            <person name="Rattei T."/>
            <person name="Spieck E."/>
            <person name="and Daims H."/>
        </authorList>
    </citation>
    <scope>NUCLEOTIDE SEQUENCE [LARGE SCALE GENOMIC DNA]</scope>
    <source>
        <strain evidence="4 5">3/211</strain>
    </source>
</reference>
<dbReference type="InterPro" id="IPR050400">
    <property type="entry name" value="Bact_Cytoskel_RodZ"/>
</dbReference>
<name>M1YWI3_NITG3</name>
<dbReference type="Pfam" id="PF13413">
    <property type="entry name" value="HTH_25"/>
    <property type="match status" value="1"/>
</dbReference>
<dbReference type="Pfam" id="PF13464">
    <property type="entry name" value="RodZ_C"/>
    <property type="match status" value="1"/>
</dbReference>
<evidence type="ECO:0000313" key="4">
    <source>
        <dbReference type="EMBL" id="CCQ90021.1"/>
    </source>
</evidence>
<dbReference type="RefSeq" id="WP_005007073.1">
    <property type="nucleotide sequence ID" value="NZ_HG422173.1"/>
</dbReference>
<keyword evidence="2" id="KW-0812">Transmembrane</keyword>
<dbReference type="HOGENOM" id="CLU_047530_1_2_0"/>
<dbReference type="EMBL" id="CAQJ01000023">
    <property type="protein sequence ID" value="CCQ90021.1"/>
    <property type="molecule type" value="Genomic_DNA"/>
</dbReference>
<dbReference type="OrthoDB" id="9797543at2"/>
<dbReference type="InterPro" id="IPR010982">
    <property type="entry name" value="Lambda_DNA-bd_dom_sf"/>
</dbReference>
<evidence type="ECO:0000256" key="1">
    <source>
        <dbReference type="SAM" id="MobiDB-lite"/>
    </source>
</evidence>
<keyword evidence="5" id="KW-1185">Reference proteome</keyword>
<feature type="region of interest" description="Disordered" evidence="1">
    <location>
        <begin position="131"/>
        <end position="198"/>
    </location>
</feature>
<evidence type="ECO:0000259" key="3">
    <source>
        <dbReference type="Pfam" id="PF13464"/>
    </source>
</evidence>
<feature type="domain" description="Cytoskeleton protein RodZ-like C-terminal" evidence="3">
    <location>
        <begin position="246"/>
        <end position="314"/>
    </location>
</feature>
<feature type="transmembrane region" description="Helical" evidence="2">
    <location>
        <begin position="108"/>
        <end position="126"/>
    </location>
</feature>
<dbReference type="AlphaFoldDB" id="M1YWI3"/>
<feature type="compositionally biased region" description="Pro residues" evidence="1">
    <location>
        <begin position="164"/>
        <end position="179"/>
    </location>
</feature>
<dbReference type="InterPro" id="IPR025194">
    <property type="entry name" value="RodZ-like_C"/>
</dbReference>
<gene>
    <name evidence="4" type="ORF">NITGR_200002</name>
</gene>
<dbReference type="PANTHER" id="PTHR34475">
    <property type="match status" value="1"/>
</dbReference>
<sequence length="322" mass="35298">MEDSFGQYLKHQRELRSVTLNDIANSTRIPTRHLEALEEDRYDDLPAEVFIKGYIRGYGEALGVDANELLTAYEERIGKGRREVREQSLKEAVQREQKKSFWQTQMKLVGFVVGLVLVGWLVWVISQSSLPSAPEATVPPPEMTQKMPPPVSSETESTMGSGPQPGPPPQGGEAPPPPGSGMETTEAKTTSMTGPKNDLEAAAGENKISESENGGIINGLQDQIVPTNRSSLNTPGSSHSGAFSLEIRASEKAWFHMIVDGEKEKDFTLQPGERIVLHADNRIVADIGNRNGSEFLLNGKKFELPGTQNVVLDFVFKAELVE</sequence>
<evidence type="ECO:0000313" key="5">
    <source>
        <dbReference type="Proteomes" id="UP000011704"/>
    </source>
</evidence>
<protein>
    <recommendedName>
        <fullName evidence="3">Cytoskeleton protein RodZ-like C-terminal domain-containing protein</fullName>
    </recommendedName>
</protein>
<accession>M1YWI3</accession>
<proteinExistence type="predicted"/>
<feature type="compositionally biased region" description="Pro residues" evidence="1">
    <location>
        <begin position="137"/>
        <end position="151"/>
    </location>
</feature>
<keyword evidence="2" id="KW-1133">Transmembrane helix</keyword>
<dbReference type="PANTHER" id="PTHR34475:SF1">
    <property type="entry name" value="CYTOSKELETON PROTEIN RODZ"/>
    <property type="match status" value="1"/>
</dbReference>
<keyword evidence="2" id="KW-0472">Membrane</keyword>